<dbReference type="PROSITE" id="PS50297">
    <property type="entry name" value="ANK_REP_REGION"/>
    <property type="match status" value="1"/>
</dbReference>
<dbReference type="PANTHER" id="PTHR24136:SF40">
    <property type="entry name" value="GENOME ASSEMBLY, CHROMOSOME: II"/>
    <property type="match status" value="1"/>
</dbReference>
<keyword evidence="3 4" id="KW-0040">ANK repeat</keyword>
<dbReference type="PANTHER" id="PTHR24136">
    <property type="entry name" value="SOWAH (DROSOPHILA) HOMOLOG"/>
    <property type="match status" value="1"/>
</dbReference>
<comment type="similarity">
    <text evidence="1">Belongs to the ankyrin SOCS box (ASB) family.</text>
</comment>
<dbReference type="AlphaFoldDB" id="A0A3B6D8V9"/>
<evidence type="ECO:0000313" key="6">
    <source>
        <dbReference type="Proteomes" id="UP000019116"/>
    </source>
</evidence>
<feature type="repeat" description="ANK" evidence="4">
    <location>
        <begin position="192"/>
        <end position="224"/>
    </location>
</feature>
<evidence type="ECO:0000256" key="2">
    <source>
        <dbReference type="ARBA" id="ARBA00022737"/>
    </source>
</evidence>
<evidence type="ECO:0000256" key="3">
    <source>
        <dbReference type="ARBA" id="ARBA00023043"/>
    </source>
</evidence>
<evidence type="ECO:0000256" key="1">
    <source>
        <dbReference type="ARBA" id="ARBA00005949"/>
    </source>
</evidence>
<dbReference type="Proteomes" id="UP000019116">
    <property type="component" value="Chromosome 2D"/>
</dbReference>
<accession>A0A3B6D8V9</accession>
<dbReference type="GO" id="GO:0016567">
    <property type="term" value="P:protein ubiquitination"/>
    <property type="evidence" value="ECO:0000318"/>
    <property type="project" value="GO_Central"/>
</dbReference>
<sequence>MQKLIRYGIVLERTGELTLQAWSAPMEAMRKKEAAATACSEDNRKGVHGVSMNGLYDPWNPAYPPRDPSPCDADMAAHIASVKEWMDKTQAILANSRATNIIIPDRTPQFVNDVLFDILPALVPILEKDNVRSFLRFLNENGRAMSWGFIITPETLNQIIVSNAVRCAKVVLVGDDPELHGFRANPNCMTQYGYFSLHRAADMFSVDMIELLLRHGASANLRTSGDLVPADLLPLHVAVENTSMHKYLEDSLNPSQQRVDCSQADINYILKLIHILCLPEMKIFLDTTRLLAKHTDDLLDELCKYIVDGKIVHTAVLLLAAQKQIRGLSSCNGCGSSKKDGFGTITNFVVDNITAIKMRQNRLEMEPLEVKKELLDVTLNLVHVIFKAGEALDVYIRSHPKIPCVMEVAHAEVFEHVTLILKDHGFFSIGDGIDIGNLHPYRNVLSSQELPHKLAEMARIKAGLKVPCLRNGKPKVKKDPRGWELKFARRSFFQSQRSVLTSELSVKFFAHKEKTSDKSTGKASMFMGGTLQPKFNYQPRRMFGTVALTLLKALRKA</sequence>
<keyword evidence="6" id="KW-1185">Reference proteome</keyword>
<evidence type="ECO:0000313" key="5">
    <source>
        <dbReference type="EnsemblPlants" id="TraesCS2D02G144700.1"/>
    </source>
</evidence>
<dbReference type="EnsemblPlants" id="TraesCS2D02G144700.1">
    <property type="protein sequence ID" value="TraesCS2D02G144700.1"/>
    <property type="gene ID" value="TraesCS2D02G144700"/>
</dbReference>
<reference evidence="5" key="1">
    <citation type="submission" date="2018-08" db="EMBL/GenBank/DDBJ databases">
        <authorList>
            <person name="Rossello M."/>
        </authorList>
    </citation>
    <scope>NUCLEOTIDE SEQUENCE [LARGE SCALE GENOMIC DNA]</scope>
    <source>
        <strain evidence="5">cv. Chinese Spring</strain>
    </source>
</reference>
<dbReference type="Gramene" id="TraesPARA_EIv1.0_0657750.2">
    <property type="protein sequence ID" value="TraesPARA_EIv1.0_0657750.2.CDS"/>
    <property type="gene ID" value="TraesPARA_EIv1.0_0657750"/>
</dbReference>
<evidence type="ECO:0000256" key="4">
    <source>
        <dbReference type="PROSITE-ProRule" id="PRU00023"/>
    </source>
</evidence>
<dbReference type="SMR" id="A0A3B6D8V9"/>
<proteinExistence type="inferred from homology"/>
<reference evidence="5" key="2">
    <citation type="submission" date="2018-10" db="UniProtKB">
        <authorList>
            <consortium name="EnsemblPlants"/>
        </authorList>
    </citation>
    <scope>IDENTIFICATION</scope>
</reference>
<protein>
    <submittedName>
        <fullName evidence="5">Uncharacterized protein</fullName>
    </submittedName>
</protein>
<dbReference type="SUPFAM" id="SSF48403">
    <property type="entry name" value="Ankyrin repeat"/>
    <property type="match status" value="1"/>
</dbReference>
<keyword evidence="2" id="KW-0677">Repeat</keyword>
<organism evidence="5">
    <name type="scientific">Triticum aestivum</name>
    <name type="common">Wheat</name>
    <dbReference type="NCBI Taxonomy" id="4565"/>
    <lineage>
        <taxon>Eukaryota</taxon>
        <taxon>Viridiplantae</taxon>
        <taxon>Streptophyta</taxon>
        <taxon>Embryophyta</taxon>
        <taxon>Tracheophyta</taxon>
        <taxon>Spermatophyta</taxon>
        <taxon>Magnoliopsida</taxon>
        <taxon>Liliopsida</taxon>
        <taxon>Poales</taxon>
        <taxon>Poaceae</taxon>
        <taxon>BOP clade</taxon>
        <taxon>Pooideae</taxon>
        <taxon>Triticodae</taxon>
        <taxon>Triticeae</taxon>
        <taxon>Triticinae</taxon>
        <taxon>Triticum</taxon>
    </lineage>
</organism>
<dbReference type="STRING" id="4565.A0A3B6D8V9"/>
<dbReference type="PROSITE" id="PS50088">
    <property type="entry name" value="ANK_REPEAT"/>
    <property type="match status" value="1"/>
</dbReference>
<dbReference type="InterPro" id="IPR051573">
    <property type="entry name" value="Ankyrin-SOCS_box_domain"/>
</dbReference>
<dbReference type="Gramene" id="TraesCS2D03G0304000.1">
    <property type="protein sequence ID" value="TraesCS2D03G0304000.1.CDS"/>
    <property type="gene ID" value="TraesCS2D03G0304000"/>
</dbReference>
<dbReference type="Gramene" id="TraesCS2D02G144700.1">
    <property type="protein sequence ID" value="TraesCS2D02G144700.1"/>
    <property type="gene ID" value="TraesCS2D02G144700"/>
</dbReference>
<name>A0A3B6D8V9_WHEAT</name>
<dbReference type="OrthoDB" id="665065at2759"/>
<dbReference type="InterPro" id="IPR036770">
    <property type="entry name" value="Ankyrin_rpt-contain_sf"/>
</dbReference>
<dbReference type="Gene3D" id="1.25.40.20">
    <property type="entry name" value="Ankyrin repeat-containing domain"/>
    <property type="match status" value="1"/>
</dbReference>
<dbReference type="InterPro" id="IPR002110">
    <property type="entry name" value="Ankyrin_rpt"/>
</dbReference>
<dbReference type="GO" id="GO:0045732">
    <property type="term" value="P:positive regulation of protein catabolic process"/>
    <property type="evidence" value="ECO:0000318"/>
    <property type="project" value="GO_Central"/>
</dbReference>
<dbReference type="PaxDb" id="4565-Traes_2BL_239774E7E.1"/>